<reference evidence="2 3" key="1">
    <citation type="submission" date="2016-03" db="EMBL/GenBank/DDBJ databases">
        <title>Acetic acid bacteria sequencing.</title>
        <authorList>
            <person name="Brandt J."/>
            <person name="Jakob F."/>
            <person name="Vogel R.F."/>
        </authorList>
    </citation>
    <scope>NUCLEOTIDE SEQUENCE [LARGE SCALE GENOMIC DNA]</scope>
    <source>
        <strain evidence="2 3">NBRC 101099</strain>
    </source>
</reference>
<dbReference type="PANTHER" id="PTHR48083:SF37">
    <property type="entry name" value="DEHYDROGENASE, PUTATIVE-RELATED"/>
    <property type="match status" value="1"/>
</dbReference>
<dbReference type="Gene3D" id="2.40.110.10">
    <property type="entry name" value="Butyryl-CoA Dehydrogenase, subunit A, domain 2"/>
    <property type="match status" value="1"/>
</dbReference>
<dbReference type="KEGG" id="nch:A0U93_12060"/>
<dbReference type="InterPro" id="IPR036250">
    <property type="entry name" value="AcylCo_DH-like_C"/>
</dbReference>
<evidence type="ECO:0000313" key="2">
    <source>
        <dbReference type="EMBL" id="AQS88550.1"/>
    </source>
</evidence>
<dbReference type="STRING" id="320497.A0U93_12060"/>
<keyword evidence="3" id="KW-1185">Reference proteome</keyword>
<evidence type="ECO:0000256" key="1">
    <source>
        <dbReference type="ARBA" id="ARBA00023002"/>
    </source>
</evidence>
<dbReference type="Gene3D" id="1.10.540.10">
    <property type="entry name" value="Acyl-CoA dehydrogenase/oxidase, N-terminal domain"/>
    <property type="match status" value="1"/>
</dbReference>
<dbReference type="GO" id="GO:0033539">
    <property type="term" value="P:fatty acid beta-oxidation using acyl-CoA dehydrogenase"/>
    <property type="evidence" value="ECO:0007669"/>
    <property type="project" value="TreeGrafter"/>
</dbReference>
<evidence type="ECO:0000313" key="3">
    <source>
        <dbReference type="Proteomes" id="UP000188604"/>
    </source>
</evidence>
<gene>
    <name evidence="2" type="ORF">A0U93_12060</name>
</gene>
<dbReference type="GO" id="GO:0050660">
    <property type="term" value="F:flavin adenine dinucleotide binding"/>
    <property type="evidence" value="ECO:0007669"/>
    <property type="project" value="InterPro"/>
</dbReference>
<dbReference type="GO" id="GO:0005737">
    <property type="term" value="C:cytoplasm"/>
    <property type="evidence" value="ECO:0007669"/>
    <property type="project" value="TreeGrafter"/>
</dbReference>
<dbReference type="RefSeq" id="WP_077807583.1">
    <property type="nucleotide sequence ID" value="NZ_BJXS01000006.1"/>
</dbReference>
<dbReference type="InterPro" id="IPR050741">
    <property type="entry name" value="Acyl-CoA_dehydrogenase"/>
</dbReference>
<name>A0A1U9KSC1_9PROT</name>
<dbReference type="InterPro" id="IPR009100">
    <property type="entry name" value="AcylCoA_DH/oxidase_NM_dom_sf"/>
</dbReference>
<dbReference type="GO" id="GO:0003995">
    <property type="term" value="F:acyl-CoA dehydrogenase activity"/>
    <property type="evidence" value="ECO:0007669"/>
    <property type="project" value="TreeGrafter"/>
</dbReference>
<keyword evidence="1" id="KW-0560">Oxidoreductase</keyword>
<dbReference type="InterPro" id="IPR046373">
    <property type="entry name" value="Acyl-CoA_Oxase/DH_mid-dom_sf"/>
</dbReference>
<protein>
    <submittedName>
        <fullName evidence="2">Acyl-CoA dehydrogenase</fullName>
    </submittedName>
</protein>
<dbReference type="InterPro" id="IPR037069">
    <property type="entry name" value="AcylCoA_DH/ox_N_sf"/>
</dbReference>
<dbReference type="SUPFAM" id="SSF56645">
    <property type="entry name" value="Acyl-CoA dehydrogenase NM domain-like"/>
    <property type="match status" value="1"/>
</dbReference>
<dbReference type="OrthoDB" id="2986495at2"/>
<proteinExistence type="predicted"/>
<dbReference type="EMBL" id="CP014691">
    <property type="protein sequence ID" value="AQS88550.1"/>
    <property type="molecule type" value="Genomic_DNA"/>
</dbReference>
<organism evidence="2 3">
    <name type="scientific">Neoasaia chiangmaiensis</name>
    <dbReference type="NCBI Taxonomy" id="320497"/>
    <lineage>
        <taxon>Bacteria</taxon>
        <taxon>Pseudomonadati</taxon>
        <taxon>Pseudomonadota</taxon>
        <taxon>Alphaproteobacteria</taxon>
        <taxon>Acetobacterales</taxon>
        <taxon>Acetobacteraceae</taxon>
        <taxon>Neoasaia</taxon>
    </lineage>
</organism>
<dbReference type="PANTHER" id="PTHR48083">
    <property type="entry name" value="MEDIUM-CHAIN SPECIFIC ACYL-COA DEHYDROGENASE, MITOCHONDRIAL-RELATED"/>
    <property type="match status" value="1"/>
</dbReference>
<dbReference type="AlphaFoldDB" id="A0A1U9KSC1"/>
<sequence>MTHPVIPEGAWRPQAGLDALLRTTRMMGDDLSPGEDGEDEHATANLLQKLMNLGALTAGLPVENGGFGLCDSRDGALPLRDLLRHIGRISLSLGRCLEGHVNVIRLVALYGSPDQRAELARSVRRGMLAGIWVTDGDPPVHVTPAGDGFALSGVKGFASGVRLAGLALMTARLPSDETVMVLVPVGDPARIRRGPGILTGMMASGTGAYDVTGVSIGPGAIVGRPGDYLRQPEFSAGAWRGAAVALGGLDRLIDLMRTELLARERDGNPHQQVRFGQALIARETAALWTRQAALAAYDTTSDPGDVSGVVNLARLAVERAGLDVMELVQRGLGLSTFIRGRPVERVMRDLATYLRQPAPDESLTEAAAWFMQHEWPEGAA</sequence>
<dbReference type="SUPFAM" id="SSF47203">
    <property type="entry name" value="Acyl-CoA dehydrogenase C-terminal domain-like"/>
    <property type="match status" value="1"/>
</dbReference>
<dbReference type="Proteomes" id="UP000188604">
    <property type="component" value="Chromosome"/>
</dbReference>
<accession>A0A1U9KSC1</accession>
<dbReference type="Gene3D" id="1.20.140.10">
    <property type="entry name" value="Butyryl-CoA Dehydrogenase, subunit A, domain 3"/>
    <property type="match status" value="1"/>
</dbReference>